<evidence type="ECO:0000259" key="11">
    <source>
        <dbReference type="PROSITE" id="PS50142"/>
    </source>
</evidence>
<comment type="subunit">
    <text evidence="9">Homodimer.</text>
</comment>
<dbReference type="RefSeq" id="WP_111198429.1">
    <property type="nucleotide sequence ID" value="NZ_QKVK01000004.1"/>
</dbReference>
<dbReference type="FunFam" id="1.10.1520.10:FF:000001">
    <property type="entry name" value="Ribonuclease 3"/>
    <property type="match status" value="1"/>
</dbReference>
<dbReference type="GO" id="GO:0019843">
    <property type="term" value="F:rRNA binding"/>
    <property type="evidence" value="ECO:0007669"/>
    <property type="project" value="UniProtKB-KW"/>
</dbReference>
<dbReference type="InterPro" id="IPR000999">
    <property type="entry name" value="RNase_III_dom"/>
</dbReference>
<keyword evidence="9" id="KW-0460">Magnesium</keyword>
<dbReference type="PANTHER" id="PTHR11207:SF0">
    <property type="entry name" value="RIBONUCLEASE 3"/>
    <property type="match status" value="1"/>
</dbReference>
<comment type="caution">
    <text evidence="12">The sequence shown here is derived from an EMBL/GenBank/DDBJ whole genome shotgun (WGS) entry which is preliminary data.</text>
</comment>
<dbReference type="Pfam" id="PF14622">
    <property type="entry name" value="Ribonucleas_3_3"/>
    <property type="match status" value="1"/>
</dbReference>
<dbReference type="HAMAP" id="MF_00104">
    <property type="entry name" value="RNase_III"/>
    <property type="match status" value="1"/>
</dbReference>
<dbReference type="SMART" id="SM00358">
    <property type="entry name" value="DSRM"/>
    <property type="match status" value="1"/>
</dbReference>
<dbReference type="Proteomes" id="UP000248795">
    <property type="component" value="Unassembled WGS sequence"/>
</dbReference>
<dbReference type="NCBIfam" id="TIGR02191">
    <property type="entry name" value="RNaseIII"/>
    <property type="match status" value="1"/>
</dbReference>
<gene>
    <name evidence="9 12" type="primary">rnc</name>
    <name evidence="12" type="ORF">DK847_10530</name>
</gene>
<feature type="binding site" evidence="9">
    <location>
        <position position="119"/>
    </location>
    <ligand>
        <name>Mg(2+)</name>
        <dbReference type="ChEBI" id="CHEBI:18420"/>
    </ligand>
</feature>
<accession>A0A2W2BKX8</accession>
<evidence type="ECO:0000256" key="1">
    <source>
        <dbReference type="ARBA" id="ARBA00000109"/>
    </source>
</evidence>
<keyword evidence="9" id="KW-0699">rRNA-binding</keyword>
<dbReference type="Pfam" id="PF00035">
    <property type="entry name" value="dsrm"/>
    <property type="match status" value="1"/>
</dbReference>
<feature type="domain" description="DRBM" evidence="10">
    <location>
        <begin position="158"/>
        <end position="227"/>
    </location>
</feature>
<dbReference type="AlphaFoldDB" id="A0A2W2BKX8"/>
<sequence length="229" mass="25010">MNSFTPARQDDIAERLGYRFHNAALLTEALTHGSTQKHKGDYQRLEFLGDRVLGLIIAEHLFRTHPKDGEGQLTHVLSSLVRSEACADAGDTIGLSDMVIIGAGERAKGMNLNRTVLGDAMEALVAAIYLDGGLAEARAFVLRCWEPQLKAPKAAVKDPKTFLQEWALARALPIPSYKVVSRAGPEHEPVFVVSVDVKDKAPAEGSARNKRAAEMDAAEQFLKREGIRP</sequence>
<evidence type="ECO:0000259" key="10">
    <source>
        <dbReference type="PROSITE" id="PS50137"/>
    </source>
</evidence>
<dbReference type="InterPro" id="IPR011907">
    <property type="entry name" value="RNase_III"/>
</dbReference>
<evidence type="ECO:0000256" key="3">
    <source>
        <dbReference type="ARBA" id="ARBA00022552"/>
    </source>
</evidence>
<dbReference type="GO" id="GO:0008033">
    <property type="term" value="P:tRNA processing"/>
    <property type="evidence" value="ECO:0007669"/>
    <property type="project" value="UniProtKB-KW"/>
</dbReference>
<dbReference type="InterPro" id="IPR036389">
    <property type="entry name" value="RNase_III_sf"/>
</dbReference>
<evidence type="ECO:0000256" key="4">
    <source>
        <dbReference type="ARBA" id="ARBA00022664"/>
    </source>
</evidence>
<evidence type="ECO:0000313" key="13">
    <source>
        <dbReference type="Proteomes" id="UP000248795"/>
    </source>
</evidence>
<dbReference type="Gene3D" id="1.10.1520.10">
    <property type="entry name" value="Ribonuclease III domain"/>
    <property type="match status" value="1"/>
</dbReference>
<dbReference type="GO" id="GO:0046872">
    <property type="term" value="F:metal ion binding"/>
    <property type="evidence" value="ECO:0007669"/>
    <property type="project" value="UniProtKB-KW"/>
</dbReference>
<dbReference type="PROSITE" id="PS50142">
    <property type="entry name" value="RNASE_3_2"/>
    <property type="match status" value="1"/>
</dbReference>
<dbReference type="CDD" id="cd10845">
    <property type="entry name" value="DSRM_RNAse_III_family"/>
    <property type="match status" value="1"/>
</dbReference>
<evidence type="ECO:0000256" key="8">
    <source>
        <dbReference type="ARBA" id="ARBA00022884"/>
    </source>
</evidence>
<evidence type="ECO:0000256" key="7">
    <source>
        <dbReference type="ARBA" id="ARBA00022801"/>
    </source>
</evidence>
<dbReference type="GO" id="GO:0006364">
    <property type="term" value="P:rRNA processing"/>
    <property type="evidence" value="ECO:0007669"/>
    <property type="project" value="UniProtKB-UniRule"/>
</dbReference>
<comment type="subcellular location">
    <subcellularLocation>
        <location evidence="9">Cytoplasm</location>
    </subcellularLocation>
</comment>
<dbReference type="PROSITE" id="PS50137">
    <property type="entry name" value="DS_RBD"/>
    <property type="match status" value="1"/>
</dbReference>
<comment type="function">
    <text evidence="9">Digests double-stranded RNA. Involved in the processing of primary rRNA transcript to yield the immediate precursors to the large and small rRNAs (23S and 16S). Processes some mRNAs, and tRNAs when they are encoded in the rRNA operon. Processes pre-crRNA and tracrRNA of type II CRISPR loci if present in the organism.</text>
</comment>
<dbReference type="SUPFAM" id="SSF69065">
    <property type="entry name" value="RNase III domain-like"/>
    <property type="match status" value="1"/>
</dbReference>
<dbReference type="GO" id="GO:0004525">
    <property type="term" value="F:ribonuclease III activity"/>
    <property type="evidence" value="ECO:0007669"/>
    <property type="project" value="UniProtKB-UniRule"/>
</dbReference>
<protein>
    <recommendedName>
        <fullName evidence="9">Ribonuclease 3</fullName>
        <ecNumber evidence="9">3.1.26.3</ecNumber>
    </recommendedName>
    <alternativeName>
        <fullName evidence="9">Ribonuclease III</fullName>
        <shortName evidence="9">RNase III</shortName>
    </alternativeName>
</protein>
<reference evidence="13" key="1">
    <citation type="submission" date="2018-06" db="EMBL/GenBank/DDBJ databases">
        <title>Aestuariibacter litoralis strain KCTC 52945T.</title>
        <authorList>
            <person name="Li X."/>
            <person name="Salam N."/>
            <person name="Li J.-L."/>
            <person name="Chen Y.-M."/>
            <person name="Yang Z.-W."/>
            <person name="Zhang L.-Y."/>
            <person name="Han M.-X."/>
            <person name="Xiao M."/>
            <person name="Li W.-J."/>
        </authorList>
    </citation>
    <scope>NUCLEOTIDE SEQUENCE [LARGE SCALE GENOMIC DNA]</scope>
    <source>
        <strain evidence="13">KCTC 52945</strain>
    </source>
</reference>
<organism evidence="12 13">
    <name type="scientific">Aestuariivirga litoralis</name>
    <dbReference type="NCBI Taxonomy" id="2650924"/>
    <lineage>
        <taxon>Bacteria</taxon>
        <taxon>Pseudomonadati</taxon>
        <taxon>Pseudomonadota</taxon>
        <taxon>Alphaproteobacteria</taxon>
        <taxon>Hyphomicrobiales</taxon>
        <taxon>Aestuariivirgaceae</taxon>
        <taxon>Aestuariivirga</taxon>
    </lineage>
</organism>
<comment type="cofactor">
    <cofactor evidence="9">
        <name>Mg(2+)</name>
        <dbReference type="ChEBI" id="CHEBI:18420"/>
    </cofactor>
</comment>
<dbReference type="Gene3D" id="3.30.160.20">
    <property type="match status" value="1"/>
</dbReference>
<dbReference type="SUPFAM" id="SSF54768">
    <property type="entry name" value="dsRNA-binding domain-like"/>
    <property type="match status" value="1"/>
</dbReference>
<evidence type="ECO:0000313" key="12">
    <source>
        <dbReference type="EMBL" id="PZF76889.1"/>
    </source>
</evidence>
<evidence type="ECO:0000256" key="9">
    <source>
        <dbReference type="HAMAP-Rule" id="MF_00104"/>
    </source>
</evidence>
<keyword evidence="9" id="KW-0963">Cytoplasm</keyword>
<evidence type="ECO:0000256" key="2">
    <source>
        <dbReference type="ARBA" id="ARBA00010183"/>
    </source>
</evidence>
<keyword evidence="7 9" id="KW-0378">Hydrolase</keyword>
<feature type="domain" description="RNase III" evidence="11">
    <location>
        <begin position="9"/>
        <end position="133"/>
    </location>
</feature>
<keyword evidence="9" id="KW-0479">Metal-binding</keyword>
<dbReference type="EC" id="3.1.26.3" evidence="9"/>
<keyword evidence="3 9" id="KW-0698">rRNA processing</keyword>
<feature type="binding site" evidence="9">
    <location>
        <position position="46"/>
    </location>
    <ligand>
        <name>Mg(2+)</name>
        <dbReference type="ChEBI" id="CHEBI:18420"/>
    </ligand>
</feature>
<keyword evidence="13" id="KW-1185">Reference proteome</keyword>
<dbReference type="GO" id="GO:0010468">
    <property type="term" value="P:regulation of gene expression"/>
    <property type="evidence" value="ECO:0007669"/>
    <property type="project" value="TreeGrafter"/>
</dbReference>
<dbReference type="PANTHER" id="PTHR11207">
    <property type="entry name" value="RIBONUCLEASE III"/>
    <property type="match status" value="1"/>
</dbReference>
<keyword evidence="5 9" id="KW-0540">Nuclease</keyword>
<feature type="binding site" evidence="9">
    <location>
        <position position="122"/>
    </location>
    <ligand>
        <name>Mg(2+)</name>
        <dbReference type="ChEBI" id="CHEBI:18420"/>
    </ligand>
</feature>
<dbReference type="EMBL" id="QKVK01000004">
    <property type="protein sequence ID" value="PZF76889.1"/>
    <property type="molecule type" value="Genomic_DNA"/>
</dbReference>
<dbReference type="GO" id="GO:0003725">
    <property type="term" value="F:double-stranded RNA binding"/>
    <property type="evidence" value="ECO:0007669"/>
    <property type="project" value="TreeGrafter"/>
</dbReference>
<evidence type="ECO:0000256" key="5">
    <source>
        <dbReference type="ARBA" id="ARBA00022722"/>
    </source>
</evidence>
<keyword evidence="4 9" id="KW-0507">mRNA processing</keyword>
<keyword evidence="9" id="KW-0819">tRNA processing</keyword>
<dbReference type="InterPro" id="IPR014720">
    <property type="entry name" value="dsRBD_dom"/>
</dbReference>
<dbReference type="SMART" id="SM00535">
    <property type="entry name" value="RIBOc"/>
    <property type="match status" value="1"/>
</dbReference>
<name>A0A2W2BKX8_9HYPH</name>
<dbReference type="GO" id="GO:0005737">
    <property type="term" value="C:cytoplasm"/>
    <property type="evidence" value="ECO:0007669"/>
    <property type="project" value="UniProtKB-SubCell"/>
</dbReference>
<feature type="active site" evidence="9">
    <location>
        <position position="122"/>
    </location>
</feature>
<keyword evidence="8 9" id="KW-0694">RNA-binding</keyword>
<feature type="active site" evidence="9">
    <location>
        <position position="50"/>
    </location>
</feature>
<proteinExistence type="inferred from homology"/>
<comment type="similarity">
    <text evidence="2">Belongs to the ribonuclease III family.</text>
</comment>
<dbReference type="GO" id="GO:0006397">
    <property type="term" value="P:mRNA processing"/>
    <property type="evidence" value="ECO:0007669"/>
    <property type="project" value="UniProtKB-UniRule"/>
</dbReference>
<dbReference type="CDD" id="cd00593">
    <property type="entry name" value="RIBOc"/>
    <property type="match status" value="1"/>
</dbReference>
<comment type="catalytic activity">
    <reaction evidence="1 9">
        <text>Endonucleolytic cleavage to 5'-phosphomonoester.</text>
        <dbReference type="EC" id="3.1.26.3"/>
    </reaction>
</comment>
<dbReference type="PROSITE" id="PS00517">
    <property type="entry name" value="RNASE_3_1"/>
    <property type="match status" value="1"/>
</dbReference>
<keyword evidence="6 9" id="KW-0255">Endonuclease</keyword>
<evidence type="ECO:0000256" key="6">
    <source>
        <dbReference type="ARBA" id="ARBA00022759"/>
    </source>
</evidence>